<dbReference type="InterPro" id="IPR051553">
    <property type="entry name" value="Ran_GTPase-activating"/>
</dbReference>
<gene>
    <name evidence="8" type="ORF">KIM372_15560</name>
</gene>
<organism evidence="8 9">
    <name type="scientific">Bombiscardovia nodaiensis</name>
    <dbReference type="NCBI Taxonomy" id="2932181"/>
    <lineage>
        <taxon>Bacteria</taxon>
        <taxon>Bacillati</taxon>
        <taxon>Actinomycetota</taxon>
        <taxon>Actinomycetes</taxon>
        <taxon>Bifidobacteriales</taxon>
        <taxon>Bifidobacteriaceae</taxon>
        <taxon>Bombiscardovia</taxon>
    </lineage>
</organism>
<dbReference type="Pfam" id="PF09479">
    <property type="entry name" value="Flg_new"/>
    <property type="match status" value="1"/>
</dbReference>
<keyword evidence="5" id="KW-0812">Transmembrane</keyword>
<evidence type="ECO:0000256" key="5">
    <source>
        <dbReference type="SAM" id="Phobius"/>
    </source>
</evidence>
<evidence type="ECO:0000313" key="9">
    <source>
        <dbReference type="Proteomes" id="UP001321766"/>
    </source>
</evidence>
<dbReference type="Gene3D" id="2.130.10.30">
    <property type="entry name" value="Regulator of chromosome condensation 1/beta-lactamase-inhibitor protein II"/>
    <property type="match status" value="4"/>
</dbReference>
<dbReference type="InterPro" id="IPR009091">
    <property type="entry name" value="RCC1/BLIP-II"/>
</dbReference>
<dbReference type="Gene3D" id="2.60.40.4270">
    <property type="entry name" value="Listeria-Bacteroides repeat domain"/>
    <property type="match status" value="1"/>
</dbReference>
<keyword evidence="5" id="KW-1133">Transmembrane helix</keyword>
<evidence type="ECO:0000256" key="4">
    <source>
        <dbReference type="SAM" id="MobiDB-lite"/>
    </source>
</evidence>
<dbReference type="PANTHER" id="PTHR45982:SF1">
    <property type="entry name" value="REGULATOR OF CHROMOSOME CONDENSATION"/>
    <property type="match status" value="1"/>
</dbReference>
<dbReference type="InterPro" id="IPR042229">
    <property type="entry name" value="Listeria/Bacterioides_rpt_sf"/>
</dbReference>
<protein>
    <recommendedName>
        <fullName evidence="7">RCC1-like domain-containing protein</fullName>
    </recommendedName>
</protein>
<comment type="subcellular location">
    <subcellularLocation>
        <location evidence="1">Cell envelope</location>
    </subcellularLocation>
</comment>
<dbReference type="Pfam" id="PF00415">
    <property type="entry name" value="RCC1"/>
    <property type="match status" value="3"/>
</dbReference>
<keyword evidence="3" id="KW-0677">Repeat</keyword>
<evidence type="ECO:0000256" key="1">
    <source>
        <dbReference type="ARBA" id="ARBA00004196"/>
    </source>
</evidence>
<dbReference type="PROSITE" id="PS50012">
    <property type="entry name" value="RCC1_3"/>
    <property type="match status" value="13"/>
</dbReference>
<feature type="domain" description="RCC1-like" evidence="7">
    <location>
        <begin position="657"/>
        <end position="995"/>
    </location>
</feature>
<accession>A0ABM8BAP6</accession>
<feature type="chain" id="PRO_5047394336" description="RCC1-like domain-containing protein" evidence="6">
    <location>
        <begin position="21"/>
        <end position="1114"/>
    </location>
</feature>
<feature type="region of interest" description="Disordered" evidence="4">
    <location>
        <begin position="907"/>
        <end position="930"/>
    </location>
</feature>
<feature type="domain" description="RCC1-like" evidence="7">
    <location>
        <begin position="61"/>
        <end position="285"/>
    </location>
</feature>
<name>A0ABM8BAP6_9BIFI</name>
<dbReference type="Pfam" id="PF25390">
    <property type="entry name" value="WD40_RLD"/>
    <property type="match status" value="2"/>
</dbReference>
<dbReference type="PROSITE" id="PS00626">
    <property type="entry name" value="RCC1_2"/>
    <property type="match status" value="3"/>
</dbReference>
<dbReference type="InterPro" id="IPR013378">
    <property type="entry name" value="InlB-like_B-rpt"/>
</dbReference>
<feature type="transmembrane region" description="Helical" evidence="5">
    <location>
        <begin position="1072"/>
        <end position="1091"/>
    </location>
</feature>
<evidence type="ECO:0000256" key="2">
    <source>
        <dbReference type="ARBA" id="ARBA00022658"/>
    </source>
</evidence>
<dbReference type="PRINTS" id="PR00633">
    <property type="entry name" value="RCCNDNSATION"/>
</dbReference>
<keyword evidence="9" id="KW-1185">Reference proteome</keyword>
<dbReference type="PANTHER" id="PTHR45982">
    <property type="entry name" value="REGULATOR OF CHROMOSOME CONDENSATION"/>
    <property type="match status" value="1"/>
</dbReference>
<feature type="signal peptide" evidence="6">
    <location>
        <begin position="1"/>
        <end position="20"/>
    </location>
</feature>
<keyword evidence="2" id="KW-0344">Guanine-nucleotide releasing factor</keyword>
<reference evidence="8 9" key="1">
    <citation type="journal article" date="2023" name="Microbiol. Spectr.">
        <title>Symbiosis of Carpenter Bees with Uncharacterized Lactic Acid Bacteria Showing NAD Auxotrophy.</title>
        <authorList>
            <person name="Kawasaki S."/>
            <person name="Ozawa K."/>
            <person name="Mori T."/>
            <person name="Yamamoto A."/>
            <person name="Ito M."/>
            <person name="Ohkuma M."/>
            <person name="Sakamoto M."/>
            <person name="Matsutani M."/>
        </authorList>
    </citation>
    <scope>NUCLEOTIDE SEQUENCE [LARGE SCALE GENOMIC DNA]</scope>
    <source>
        <strain evidence="8 9">Kim37-2</strain>
    </source>
</reference>
<dbReference type="Proteomes" id="UP001321766">
    <property type="component" value="Chromosome"/>
</dbReference>
<dbReference type="SUPFAM" id="SSF50985">
    <property type="entry name" value="RCC1/BLIP-II"/>
    <property type="match status" value="3"/>
</dbReference>
<evidence type="ECO:0000256" key="6">
    <source>
        <dbReference type="SAM" id="SignalP"/>
    </source>
</evidence>
<dbReference type="InterPro" id="IPR000408">
    <property type="entry name" value="Reg_chr_condens"/>
</dbReference>
<keyword evidence="5" id="KW-0472">Membrane</keyword>
<dbReference type="EMBL" id="AP026798">
    <property type="protein sequence ID" value="BDR53649.1"/>
    <property type="molecule type" value="Genomic_DNA"/>
</dbReference>
<dbReference type="Pfam" id="PF13540">
    <property type="entry name" value="RCC1_2"/>
    <property type="match status" value="1"/>
</dbReference>
<evidence type="ECO:0000256" key="3">
    <source>
        <dbReference type="ARBA" id="ARBA00022737"/>
    </source>
</evidence>
<dbReference type="InterPro" id="IPR058923">
    <property type="entry name" value="RCC1-like_dom"/>
</dbReference>
<proteinExistence type="predicted"/>
<evidence type="ECO:0000259" key="7">
    <source>
        <dbReference type="Pfam" id="PF25390"/>
    </source>
</evidence>
<keyword evidence="6" id="KW-0732">Signal</keyword>
<sequence>MRKVRTVSTLFVLMSLTVLGGGSASLARPILAHADSADLGFSLNPDHGPVAGGNEVAIKPPFQTSIKFKKISSGSTHILAIGDDDNTWAWGSNDSTLLGSDTPIVGAVLPVKVKTPAGVRFTEVSAGWYHNLAIGSDNRIYSWGSNNVGQLGDGGTVSRSIPALVNLSAPAGARFVSVIASGYGNASYALDSYGNVYAWGRNIWGQLGVGDTANHLLPTPLNTSVKFSDLSCSGEHCLAISNSGTLYSWGTNNYGQLGDGTTVNSSSPKAIYTSTPFIKISAGGQADWGLAGNFIEGFSLALDQLGNLYTWGFNNVGQLGNGTTTNRSTPQQVSTPVPFTRISAGSYFALALGNNGKAYAWGSNSSYNVQYSSAGILGDGTTTDRYRPTLVASPAGVEFADVSAGWIHSKGLTTEGKVYSWGPNQYGQLGDGTKIWRTTPVPVAKPNIVVTAVRFDALATGTPRHDTAEDLWYVIAPGHPAGTVNVYIDWTLNGSPQTRATLKYTYRTSYTVHFDMAGAPGTAPADQHPLSSNDETISWPNPTPTWSHHWFDGWFTADGKPWDFDDTVSSSMTLTAKWEEWKFTLDPDRGPTTGGNTVAITPPLAPQGISFSRISSGSKHTLAIGSDGNTYAWGSNEYGQLGDDSSSNQNLPVRVLAPANVHFLQVSAGSEFSAALGSDGSIYTWGRNSAGQLGNGTLTNQPTPSRIAQGALPVGKRYKQVSAGDSHVLALANTNRIYAWGQNTEGQLGDGTQINRRLPVQVQLGPQIDGVTFTSISAGANHSLAIGKDNNTYAWGRNVEGQLGIGTNSSLEKSPVKIQSGALPAGAHFTQISAGGRYSLAVDNNNNLYAWGDNQSSQLGDGTTVGKNAPTQVNPGVIPSGVSFTHISAGDKHSLVIDSNGDAYTWGSNDNGQLGDNTSGSNRSTPVKVQQGTLPTGVRLNQISAGGTQSTAIGSDGHAYTWGGNGYGQLGSGSNGAGNPPDTTADQHEPVQVGLQKLVVTGVKFDQTEATPAPVWNAAKGVWIVKAPAHEAQLVTANIHWILGSQAQDDYPLPYTYEFLLPIAGAIPLQRLTGGSMLCLTLLAALVYAGYQLARQRKSKSSLDSKVPQEPERV</sequence>
<evidence type="ECO:0000313" key="8">
    <source>
        <dbReference type="EMBL" id="BDR53649.1"/>
    </source>
</evidence>